<name>A0AAD3HQB1_9CHLO</name>
<evidence type="ECO:0000313" key="2">
    <source>
        <dbReference type="Proteomes" id="UP001054857"/>
    </source>
</evidence>
<reference evidence="1 2" key="1">
    <citation type="journal article" date="2021" name="Sci. Rep.">
        <title>Genome sequencing of the multicellular alga Astrephomene provides insights into convergent evolution of germ-soma differentiation.</title>
        <authorList>
            <person name="Yamashita S."/>
            <person name="Yamamoto K."/>
            <person name="Matsuzaki R."/>
            <person name="Suzuki S."/>
            <person name="Yamaguchi H."/>
            <person name="Hirooka S."/>
            <person name="Minakuchi Y."/>
            <person name="Miyagishima S."/>
            <person name="Kawachi M."/>
            <person name="Toyoda A."/>
            <person name="Nozaki H."/>
        </authorList>
    </citation>
    <scope>NUCLEOTIDE SEQUENCE [LARGE SCALE GENOMIC DNA]</scope>
    <source>
        <strain evidence="1 2">NIES-4017</strain>
    </source>
</reference>
<protein>
    <submittedName>
        <fullName evidence="1">Uncharacterized protein</fullName>
    </submittedName>
</protein>
<sequence>RKRALYEVGNLKQKSDRLALCEYMLTGQLSQLLGGGGSGAGGGGELVGSVVMFGAPKGGPERALDESFLEALPWKELAALRLRAGGGRTAGPIQDGQPDLVSAGVALLRR</sequence>
<dbReference type="Proteomes" id="UP001054857">
    <property type="component" value="Unassembled WGS sequence"/>
</dbReference>
<proteinExistence type="predicted"/>
<evidence type="ECO:0000313" key="1">
    <source>
        <dbReference type="EMBL" id="GFR49203.1"/>
    </source>
</evidence>
<feature type="non-terminal residue" evidence="1">
    <location>
        <position position="110"/>
    </location>
</feature>
<comment type="caution">
    <text evidence="1">The sequence shown here is derived from an EMBL/GenBank/DDBJ whole genome shotgun (WGS) entry which is preliminary data.</text>
</comment>
<keyword evidence="2" id="KW-1185">Reference proteome</keyword>
<gene>
    <name evidence="1" type="ORF">Agub_g11116</name>
</gene>
<organism evidence="1 2">
    <name type="scientific">Astrephomene gubernaculifera</name>
    <dbReference type="NCBI Taxonomy" id="47775"/>
    <lineage>
        <taxon>Eukaryota</taxon>
        <taxon>Viridiplantae</taxon>
        <taxon>Chlorophyta</taxon>
        <taxon>core chlorophytes</taxon>
        <taxon>Chlorophyceae</taxon>
        <taxon>CS clade</taxon>
        <taxon>Chlamydomonadales</taxon>
        <taxon>Astrephomenaceae</taxon>
        <taxon>Astrephomene</taxon>
    </lineage>
</organism>
<accession>A0AAD3HQB1</accession>
<dbReference type="EMBL" id="BMAR01000028">
    <property type="protein sequence ID" value="GFR49203.1"/>
    <property type="molecule type" value="Genomic_DNA"/>
</dbReference>
<feature type="non-terminal residue" evidence="1">
    <location>
        <position position="1"/>
    </location>
</feature>
<dbReference type="AlphaFoldDB" id="A0AAD3HQB1"/>